<reference evidence="1" key="1">
    <citation type="submission" date="2021-03" db="EMBL/GenBank/DDBJ databases">
        <title>Draft genome sequence of rust myrtle Austropuccinia psidii MF-1, a brazilian biotype.</title>
        <authorList>
            <person name="Quecine M.C."/>
            <person name="Pachon D.M.R."/>
            <person name="Bonatelli M.L."/>
            <person name="Correr F.H."/>
            <person name="Franceschini L.M."/>
            <person name="Leite T.F."/>
            <person name="Margarido G.R.A."/>
            <person name="Almeida C.A."/>
            <person name="Ferrarezi J.A."/>
            <person name="Labate C.A."/>
        </authorList>
    </citation>
    <scope>NUCLEOTIDE SEQUENCE</scope>
    <source>
        <strain evidence="1">MF-1</strain>
    </source>
</reference>
<dbReference type="OrthoDB" id="2505017at2759"/>
<protein>
    <recommendedName>
        <fullName evidence="3">DUF4219 domain-containing protein</fullName>
    </recommendedName>
</protein>
<dbReference type="EMBL" id="AVOT02137588">
    <property type="protein sequence ID" value="MBW0590250.1"/>
    <property type="molecule type" value="Genomic_DNA"/>
</dbReference>
<dbReference type="Proteomes" id="UP000765509">
    <property type="component" value="Unassembled WGS sequence"/>
</dbReference>
<proteinExistence type="predicted"/>
<name>A0A9Q3KY39_9BASI</name>
<organism evidence="1 2">
    <name type="scientific">Austropuccinia psidii MF-1</name>
    <dbReference type="NCBI Taxonomy" id="1389203"/>
    <lineage>
        <taxon>Eukaryota</taxon>
        <taxon>Fungi</taxon>
        <taxon>Dikarya</taxon>
        <taxon>Basidiomycota</taxon>
        <taxon>Pucciniomycotina</taxon>
        <taxon>Pucciniomycetes</taxon>
        <taxon>Pucciniales</taxon>
        <taxon>Sphaerophragmiaceae</taxon>
        <taxon>Austropuccinia</taxon>
    </lineage>
</organism>
<evidence type="ECO:0008006" key="3">
    <source>
        <dbReference type="Google" id="ProtNLM"/>
    </source>
</evidence>
<evidence type="ECO:0000313" key="1">
    <source>
        <dbReference type="EMBL" id="MBW0590250.1"/>
    </source>
</evidence>
<sequence length="139" mass="16417">MNTKNPEGRELSNIPILDSTNYSHWYLQIKIQLRSKDLIELCGKPLPLDASIPITNKWYKSSYEAINIITSNINERVFQEVVNNETKEKSNVIWAKLNEQYASKRAVNRGRVWIDWQHTFYNGNLTSYIESFRKMMMEI</sequence>
<accession>A0A9Q3KY39</accession>
<comment type="caution">
    <text evidence="1">The sequence shown here is derived from an EMBL/GenBank/DDBJ whole genome shotgun (WGS) entry which is preliminary data.</text>
</comment>
<evidence type="ECO:0000313" key="2">
    <source>
        <dbReference type="Proteomes" id="UP000765509"/>
    </source>
</evidence>
<keyword evidence="2" id="KW-1185">Reference proteome</keyword>
<gene>
    <name evidence="1" type="ORF">O181_129965</name>
</gene>
<dbReference type="AlphaFoldDB" id="A0A9Q3KY39"/>